<dbReference type="InterPro" id="IPR036291">
    <property type="entry name" value="NAD(P)-bd_dom_sf"/>
</dbReference>
<name>A0AAV9QL55_9PEZI</name>
<dbReference type="SUPFAM" id="SSF51735">
    <property type="entry name" value="NAD(P)-binding Rossmann-fold domains"/>
    <property type="match status" value="1"/>
</dbReference>
<protein>
    <recommendedName>
        <fullName evidence="3">NAD(P)-binding domain-containing protein</fullName>
    </recommendedName>
</protein>
<dbReference type="Gene3D" id="3.40.50.720">
    <property type="entry name" value="NAD(P)-binding Rossmann-like Domain"/>
    <property type="match status" value="1"/>
</dbReference>
<dbReference type="PANTHER" id="PTHR14097">
    <property type="entry name" value="OXIDOREDUCTASE HTATIP2"/>
    <property type="match status" value="1"/>
</dbReference>
<dbReference type="AlphaFoldDB" id="A0AAV9QL55"/>
<dbReference type="PANTHER" id="PTHR14097:SF8">
    <property type="entry name" value="NAD(P)-BINDING DOMAIN-CONTAINING PROTEIN"/>
    <property type="match status" value="1"/>
</dbReference>
<gene>
    <name evidence="1" type="ORF">LTR25_000370</name>
</gene>
<keyword evidence="2" id="KW-1185">Reference proteome</keyword>
<proteinExistence type="predicted"/>
<sequence>MKVVLSGGTGYIGKEVLTQCLNHPSITSVLILTRRAPGPLAEHPKAKVIIVKDFTSYDEHTINELRTADAAIWCLGTNTGDERVDIEYPQTFINIIKTRPAGSAFRYIQLGGAFTEPPPKEGQKERSLWFFANGRRVRGAVEARVLEAAEDGSQNGFEVYLVKPGGVVPKDKAFFQRYIFGDSLSINIDELGATMVDLGVRGSEQKVFQNQDIIKHARKLQEESI</sequence>
<dbReference type="EMBL" id="JAXLQG010000001">
    <property type="protein sequence ID" value="KAK5545363.1"/>
    <property type="molecule type" value="Genomic_DNA"/>
</dbReference>
<evidence type="ECO:0000313" key="2">
    <source>
        <dbReference type="Proteomes" id="UP001345827"/>
    </source>
</evidence>
<organism evidence="1 2">
    <name type="scientific">Vermiconidia calcicola</name>
    <dbReference type="NCBI Taxonomy" id="1690605"/>
    <lineage>
        <taxon>Eukaryota</taxon>
        <taxon>Fungi</taxon>
        <taxon>Dikarya</taxon>
        <taxon>Ascomycota</taxon>
        <taxon>Pezizomycotina</taxon>
        <taxon>Dothideomycetes</taxon>
        <taxon>Dothideomycetidae</taxon>
        <taxon>Mycosphaerellales</taxon>
        <taxon>Extremaceae</taxon>
        <taxon>Vermiconidia</taxon>
    </lineage>
</organism>
<dbReference type="Proteomes" id="UP001345827">
    <property type="component" value="Unassembled WGS sequence"/>
</dbReference>
<evidence type="ECO:0000313" key="1">
    <source>
        <dbReference type="EMBL" id="KAK5545363.1"/>
    </source>
</evidence>
<evidence type="ECO:0008006" key="3">
    <source>
        <dbReference type="Google" id="ProtNLM"/>
    </source>
</evidence>
<reference evidence="1 2" key="1">
    <citation type="submission" date="2023-06" db="EMBL/GenBank/DDBJ databases">
        <title>Black Yeasts Isolated from many extreme environments.</title>
        <authorList>
            <person name="Coleine C."/>
            <person name="Stajich J.E."/>
            <person name="Selbmann L."/>
        </authorList>
    </citation>
    <scope>NUCLEOTIDE SEQUENCE [LARGE SCALE GENOMIC DNA]</scope>
    <source>
        <strain evidence="1 2">CCFEE 5887</strain>
    </source>
</reference>
<accession>A0AAV9QL55</accession>
<comment type="caution">
    <text evidence="1">The sequence shown here is derived from an EMBL/GenBank/DDBJ whole genome shotgun (WGS) entry which is preliminary data.</text>
</comment>